<dbReference type="Gene3D" id="1.10.510.10">
    <property type="entry name" value="Transferase(Phosphotransferase) domain 1"/>
    <property type="match status" value="1"/>
</dbReference>
<dbReference type="Gene3D" id="3.30.200.20">
    <property type="entry name" value="Phosphorylase Kinase, domain 1"/>
    <property type="match status" value="1"/>
</dbReference>
<evidence type="ECO:0000259" key="4">
    <source>
        <dbReference type="PROSITE" id="PS50011"/>
    </source>
</evidence>
<reference evidence="5 6" key="1">
    <citation type="journal article" date="2022" name="Front. Cell. Infect. Microbiol.">
        <title>The Genomes of Two Strains of Taenia crassiceps the Animal Model for the Study of Human Cysticercosis.</title>
        <authorList>
            <person name="Bobes R.J."/>
            <person name="Estrada K."/>
            <person name="Rios-Valencia D.G."/>
            <person name="Calderon-Gallegos A."/>
            <person name="de la Torre P."/>
            <person name="Carrero J.C."/>
            <person name="Sanchez-Flores A."/>
            <person name="Laclette J.P."/>
        </authorList>
    </citation>
    <scope>NUCLEOTIDE SEQUENCE [LARGE SCALE GENOMIC DNA]</scope>
    <source>
        <strain evidence="5">WFUcys</strain>
    </source>
</reference>
<accession>A0ABR4Q150</accession>
<protein>
    <submittedName>
        <fullName evidence="5">Mitogen-activated protein kinase 15</fullName>
    </submittedName>
</protein>
<keyword evidence="1" id="KW-0547">Nucleotide-binding</keyword>
<dbReference type="PROSITE" id="PS50011">
    <property type="entry name" value="PROTEIN_KINASE_DOM"/>
    <property type="match status" value="1"/>
</dbReference>
<name>A0ABR4Q150_9CEST</name>
<evidence type="ECO:0000313" key="6">
    <source>
        <dbReference type="Proteomes" id="UP001651158"/>
    </source>
</evidence>
<feature type="region of interest" description="Disordered" evidence="3">
    <location>
        <begin position="146"/>
        <end position="240"/>
    </location>
</feature>
<dbReference type="EMBL" id="JAKROA010000018">
    <property type="protein sequence ID" value="KAL5103369.1"/>
    <property type="molecule type" value="Genomic_DNA"/>
</dbReference>
<comment type="caution">
    <text evidence="5">The sequence shown here is derived from an EMBL/GenBank/DDBJ whole genome shotgun (WGS) entry which is preliminary data.</text>
</comment>
<dbReference type="InterPro" id="IPR011009">
    <property type="entry name" value="Kinase-like_dom_sf"/>
</dbReference>
<keyword evidence="5" id="KW-0808">Transferase</keyword>
<evidence type="ECO:0000256" key="3">
    <source>
        <dbReference type="SAM" id="MobiDB-lite"/>
    </source>
</evidence>
<evidence type="ECO:0000313" key="5">
    <source>
        <dbReference type="EMBL" id="KAL5103369.1"/>
    </source>
</evidence>
<keyword evidence="2" id="KW-0067">ATP-binding</keyword>
<keyword evidence="6" id="KW-1185">Reference proteome</keyword>
<dbReference type="GO" id="GO:0016301">
    <property type="term" value="F:kinase activity"/>
    <property type="evidence" value="ECO:0007669"/>
    <property type="project" value="UniProtKB-KW"/>
</dbReference>
<dbReference type="InterPro" id="IPR050117">
    <property type="entry name" value="MAPK"/>
</dbReference>
<proteinExistence type="predicted"/>
<dbReference type="Pfam" id="PF00069">
    <property type="entry name" value="Pkinase"/>
    <property type="match status" value="1"/>
</dbReference>
<dbReference type="PANTHER" id="PTHR24055">
    <property type="entry name" value="MITOGEN-ACTIVATED PROTEIN KINASE"/>
    <property type="match status" value="1"/>
</dbReference>
<sequence length="420" mass="45792">MWSIGCILAELFIGKALFPGTSTLNQLEKIMSIGPKPSREDILCLRSDYGVSILDQPSITNRRRLEDVVNPVPEPNALDMVRGLLQLNPNKRLTAFQALEHPYVSQFRDPESEIVMDHVVVPPLSDSKKLGISEYRSRLYEMILETKPSRSQTKGQSQSESESTTKDSIENGSATSSSLSAESSTISLQDSSSTTATVTSTASTETSATSPSIVSKSQTIAPPSPQRPIHLPPAKQRLENCKPTTVKFQQRTSCENGGKVPLKPIPVTWIPSQEGRKTAGKRQVYPDTLLKDSQYAHQAKPCRRAAGCGDATLRSSQPFIPTLAPATAMVTTLTRSYDIPMILRGNENRMSSDGNLARHTHLPGGRQKPTTGGGHYEGWRQGGQRSASSGPPHLPPPPSLPNTVTHARLHRTLAPRPWIV</sequence>
<keyword evidence="5" id="KW-0418">Kinase</keyword>
<feature type="compositionally biased region" description="Low complexity" evidence="3">
    <location>
        <begin position="173"/>
        <end position="212"/>
    </location>
</feature>
<dbReference type="InterPro" id="IPR000719">
    <property type="entry name" value="Prot_kinase_dom"/>
</dbReference>
<gene>
    <name evidence="5" type="ORF">TcWFU_003909</name>
</gene>
<feature type="domain" description="Protein kinase" evidence="4">
    <location>
        <begin position="1"/>
        <end position="104"/>
    </location>
</feature>
<organism evidence="5 6">
    <name type="scientific">Taenia crassiceps</name>
    <dbReference type="NCBI Taxonomy" id="6207"/>
    <lineage>
        <taxon>Eukaryota</taxon>
        <taxon>Metazoa</taxon>
        <taxon>Spiralia</taxon>
        <taxon>Lophotrochozoa</taxon>
        <taxon>Platyhelminthes</taxon>
        <taxon>Cestoda</taxon>
        <taxon>Eucestoda</taxon>
        <taxon>Cyclophyllidea</taxon>
        <taxon>Taeniidae</taxon>
        <taxon>Taenia</taxon>
    </lineage>
</organism>
<feature type="compositionally biased region" description="Polar residues" evidence="3">
    <location>
        <begin position="149"/>
        <end position="162"/>
    </location>
</feature>
<dbReference type="SUPFAM" id="SSF56112">
    <property type="entry name" value="Protein kinase-like (PK-like)"/>
    <property type="match status" value="1"/>
</dbReference>
<feature type="region of interest" description="Disordered" evidence="3">
    <location>
        <begin position="354"/>
        <end position="404"/>
    </location>
</feature>
<evidence type="ECO:0000256" key="1">
    <source>
        <dbReference type="ARBA" id="ARBA00022741"/>
    </source>
</evidence>
<dbReference type="Proteomes" id="UP001651158">
    <property type="component" value="Unassembled WGS sequence"/>
</dbReference>
<evidence type="ECO:0000256" key="2">
    <source>
        <dbReference type="ARBA" id="ARBA00022840"/>
    </source>
</evidence>